<proteinExistence type="predicted"/>
<dbReference type="SUPFAM" id="SSF47473">
    <property type="entry name" value="EF-hand"/>
    <property type="match status" value="1"/>
</dbReference>
<dbReference type="Proteomes" id="UP000038040">
    <property type="component" value="Unplaced"/>
</dbReference>
<dbReference type="Pfam" id="PF13499">
    <property type="entry name" value="EF-hand_7"/>
    <property type="match status" value="1"/>
</dbReference>
<evidence type="ECO:0000313" key="2">
    <source>
        <dbReference type="EMBL" id="VDN56544.1"/>
    </source>
</evidence>
<reference evidence="2 4" key="2">
    <citation type="submission" date="2018-11" db="EMBL/GenBank/DDBJ databases">
        <authorList>
            <consortium name="Pathogen Informatics"/>
        </authorList>
    </citation>
    <scope>NUCLEOTIDE SEQUENCE [LARGE SCALE GENOMIC DNA]</scope>
</reference>
<evidence type="ECO:0000259" key="1">
    <source>
        <dbReference type="PROSITE" id="PS50222"/>
    </source>
</evidence>
<dbReference type="InterPro" id="IPR011992">
    <property type="entry name" value="EF-hand-dom_pair"/>
</dbReference>
<dbReference type="PROSITE" id="PS50222">
    <property type="entry name" value="EF_HAND_2"/>
    <property type="match status" value="1"/>
</dbReference>
<dbReference type="InterPro" id="IPR002048">
    <property type="entry name" value="EF_hand_dom"/>
</dbReference>
<sequence length="70" mass="8155">MREMFRHHDKDLSGFISKEDVMCMLLAADKGEKRDPIFKTNLRFLINLINSADKNGDDKITFEGIIFNSY</sequence>
<protein>
    <submittedName>
        <fullName evidence="5">EF-hand domain-containing protein</fullName>
    </submittedName>
</protein>
<evidence type="ECO:0000313" key="4">
    <source>
        <dbReference type="Proteomes" id="UP000274756"/>
    </source>
</evidence>
<gene>
    <name evidence="2" type="ORF">DME_LOCUS6517</name>
</gene>
<accession>A0A0N4U5M3</accession>
<evidence type="ECO:0000313" key="3">
    <source>
        <dbReference type="Proteomes" id="UP000038040"/>
    </source>
</evidence>
<dbReference type="OrthoDB" id="26525at2759"/>
<dbReference type="GO" id="GO:0005509">
    <property type="term" value="F:calcium ion binding"/>
    <property type="evidence" value="ECO:0007669"/>
    <property type="project" value="InterPro"/>
</dbReference>
<reference evidence="5" key="1">
    <citation type="submission" date="2017-02" db="UniProtKB">
        <authorList>
            <consortium name="WormBaseParasite"/>
        </authorList>
    </citation>
    <scope>IDENTIFICATION</scope>
</reference>
<evidence type="ECO:0000313" key="5">
    <source>
        <dbReference type="WBParaSite" id="DME_0000215701-mRNA-1"/>
    </source>
</evidence>
<dbReference type="EMBL" id="UYYG01001156">
    <property type="protein sequence ID" value="VDN56544.1"/>
    <property type="molecule type" value="Genomic_DNA"/>
</dbReference>
<keyword evidence="4" id="KW-1185">Reference proteome</keyword>
<dbReference type="WBParaSite" id="DME_0000215701-mRNA-1">
    <property type="protein sequence ID" value="DME_0000215701-mRNA-1"/>
    <property type="gene ID" value="DME_0000215701"/>
</dbReference>
<dbReference type="Proteomes" id="UP000274756">
    <property type="component" value="Unassembled WGS sequence"/>
</dbReference>
<organism evidence="3 5">
    <name type="scientific">Dracunculus medinensis</name>
    <name type="common">Guinea worm</name>
    <dbReference type="NCBI Taxonomy" id="318479"/>
    <lineage>
        <taxon>Eukaryota</taxon>
        <taxon>Metazoa</taxon>
        <taxon>Ecdysozoa</taxon>
        <taxon>Nematoda</taxon>
        <taxon>Chromadorea</taxon>
        <taxon>Rhabditida</taxon>
        <taxon>Spirurina</taxon>
        <taxon>Dracunculoidea</taxon>
        <taxon>Dracunculidae</taxon>
        <taxon>Dracunculus</taxon>
    </lineage>
</organism>
<name>A0A0N4U5M3_DRAME</name>
<feature type="domain" description="EF-hand" evidence="1">
    <location>
        <begin position="1"/>
        <end position="31"/>
    </location>
</feature>
<dbReference type="AlphaFoldDB" id="A0A0N4U5M3"/>
<dbReference type="Gene3D" id="1.10.238.10">
    <property type="entry name" value="EF-hand"/>
    <property type="match status" value="1"/>
</dbReference>